<evidence type="ECO:0000313" key="1">
    <source>
        <dbReference type="EMBL" id="NWF45518.1"/>
    </source>
</evidence>
<dbReference type="PANTHER" id="PTHR42905">
    <property type="entry name" value="PHOSPHOENOLPYRUVATE CARBOXYLASE"/>
    <property type="match status" value="1"/>
</dbReference>
<dbReference type="CDD" id="cd00377">
    <property type="entry name" value="ICL_PEPM"/>
    <property type="match status" value="1"/>
</dbReference>
<organism evidence="1 2">
    <name type="scientific">Hydrogenophaga aromaticivorans</name>
    <dbReference type="NCBI Taxonomy" id="2610898"/>
    <lineage>
        <taxon>Bacteria</taxon>
        <taxon>Pseudomonadati</taxon>
        <taxon>Pseudomonadota</taxon>
        <taxon>Betaproteobacteria</taxon>
        <taxon>Burkholderiales</taxon>
        <taxon>Comamonadaceae</taxon>
        <taxon>Hydrogenophaga</taxon>
    </lineage>
</organism>
<keyword evidence="1" id="KW-0670">Pyruvate</keyword>
<dbReference type="AlphaFoldDB" id="A0A7Y8GW63"/>
<dbReference type="InterPro" id="IPR039556">
    <property type="entry name" value="ICL/PEPM"/>
</dbReference>
<reference evidence="1 2" key="1">
    <citation type="submission" date="2019-09" db="EMBL/GenBank/DDBJ databases">
        <title>Hydrogenophaga aromatica sp. nov., isolated from a para-xylene-degrading enrichment culture.</title>
        <authorList>
            <person name="Tancsics A."/>
            <person name="Banerjee S."/>
        </authorList>
    </citation>
    <scope>NUCLEOTIDE SEQUENCE [LARGE SCALE GENOMIC DNA]</scope>
    <source>
        <strain evidence="1 2">D2P1</strain>
    </source>
</reference>
<dbReference type="GO" id="GO:0016829">
    <property type="term" value="F:lyase activity"/>
    <property type="evidence" value="ECO:0007669"/>
    <property type="project" value="UniProtKB-KW"/>
</dbReference>
<comment type="caution">
    <text evidence="1">The sequence shown here is derived from an EMBL/GenBank/DDBJ whole genome shotgun (WGS) entry which is preliminary data.</text>
</comment>
<protein>
    <submittedName>
        <fullName evidence="1">Isocitrate lyase/phosphoenolpyruvate mutase family protein</fullName>
    </submittedName>
</protein>
<dbReference type="Proteomes" id="UP000545507">
    <property type="component" value="Unassembled WGS sequence"/>
</dbReference>
<dbReference type="PANTHER" id="PTHR42905:SF16">
    <property type="entry name" value="CARBOXYPHOSPHONOENOLPYRUVATE PHOSPHONOMUTASE-LIKE PROTEIN (AFU_ORTHOLOGUE AFUA_5G07230)"/>
    <property type="match status" value="1"/>
</dbReference>
<dbReference type="Pfam" id="PF13714">
    <property type="entry name" value="PEP_mutase"/>
    <property type="match status" value="1"/>
</dbReference>
<dbReference type="Gene3D" id="3.20.20.60">
    <property type="entry name" value="Phosphoenolpyruvate-binding domains"/>
    <property type="match status" value="1"/>
</dbReference>
<dbReference type="Gene3D" id="6.10.250.2750">
    <property type="match status" value="1"/>
</dbReference>
<keyword evidence="2" id="KW-1185">Reference proteome</keyword>
<keyword evidence="1" id="KW-0456">Lyase</keyword>
<name>A0A7Y8GW63_9BURK</name>
<proteinExistence type="predicted"/>
<accession>A0A7Y8GW63</accession>
<dbReference type="EMBL" id="VYGV01000006">
    <property type="protein sequence ID" value="NWF45518.1"/>
    <property type="molecule type" value="Genomic_DNA"/>
</dbReference>
<dbReference type="InterPro" id="IPR040442">
    <property type="entry name" value="Pyrv_kinase-like_dom_sf"/>
</dbReference>
<dbReference type="SUPFAM" id="SSF51621">
    <property type="entry name" value="Phosphoenolpyruvate/pyruvate domain"/>
    <property type="match status" value="1"/>
</dbReference>
<gene>
    <name evidence="1" type="ORF">F3K02_09695</name>
</gene>
<sequence length="282" mass="29445">MAMTDKTTAFRSLHRSGCFLMPNAWDAGSARILSAQGFEALGTTSAGVAFARGVSDGAQAIGRSEMMDAIHQIASAVSIPVSADLEAGFGSEPSDVADTVLKAIQAGAVGGNIEDTSAGEPSGLFELARAVDRIRAARSTGAGFVLTARTDVCLLRGTEALSMAIERCQAFVEAGADCVFVPGLTQAQDITTLVSEVQAPVTVVMGLASSSLTVADLRQAGARRISVGGSLARACLGLLRRASRQMLDEGRFDYAVEQIPDAELCEFFAMDDITARARFRSQ</sequence>
<evidence type="ECO:0000313" key="2">
    <source>
        <dbReference type="Proteomes" id="UP000545507"/>
    </source>
</evidence>
<dbReference type="InterPro" id="IPR015813">
    <property type="entry name" value="Pyrv/PenolPyrv_kinase-like_dom"/>
</dbReference>